<accession>A0A1V9A0N2</accession>
<sequence>MILRRVARPLLASIFIMGGVNALRQKEGHAEVAKPFLHKAADKTVARKTGESPETLPGDPVTFVQVDAAVKIAAGTMLSLGVLPRVASAALLSSLVPTTLAAHAFWEEKDPEQRQQQLIEFLKNAGLAGGLLLAVADTGGKPSLGWRARHAAEEAGHHVQGAAGTVQRRAGVAAAKTGVAADRAALKAAKAGAKAGKSTGMTLGTAKGTAKGKRKAAKAVTSTMGGAAKAVKGGGRKHAHKHGHKHAHKHRHHHRAMAQHH</sequence>
<comment type="caution">
    <text evidence="6">The sequence shown here is derived from an EMBL/GenBank/DDBJ whole genome shotgun (WGS) entry which is preliminary data.</text>
</comment>
<keyword evidence="2" id="KW-0812">Transmembrane</keyword>
<keyword evidence="3" id="KW-1133">Transmembrane helix</keyword>
<organism evidence="6 7">
    <name type="scientific">Saccharomonospora piscinae</name>
    <dbReference type="NCBI Taxonomy" id="687388"/>
    <lineage>
        <taxon>Bacteria</taxon>
        <taxon>Bacillati</taxon>
        <taxon>Actinomycetota</taxon>
        <taxon>Actinomycetes</taxon>
        <taxon>Pseudonocardiales</taxon>
        <taxon>Pseudonocardiaceae</taxon>
        <taxon>Saccharomonospora</taxon>
    </lineage>
</organism>
<evidence type="ECO:0000256" key="5">
    <source>
        <dbReference type="SAM" id="MobiDB-lite"/>
    </source>
</evidence>
<dbReference type="GO" id="GO:0016020">
    <property type="term" value="C:membrane"/>
    <property type="evidence" value="ECO:0007669"/>
    <property type="project" value="UniProtKB-SubCell"/>
</dbReference>
<reference evidence="6 7" key="1">
    <citation type="submission" date="2017-02" db="EMBL/GenBank/DDBJ databases">
        <title>Draft genome of Saccharomonospora sp. 154.</title>
        <authorList>
            <person name="Alonso-Carmona G.S."/>
            <person name="De La Haba R."/>
            <person name="Vera-Gargallo B."/>
            <person name="Sandoval-Trujillo A.H."/>
            <person name="Ramirez-Duran N."/>
            <person name="Ventosa A."/>
        </authorList>
    </citation>
    <scope>NUCLEOTIDE SEQUENCE [LARGE SCALE GENOMIC DNA]</scope>
    <source>
        <strain evidence="6 7">LRS4.154</strain>
    </source>
</reference>
<dbReference type="InterPro" id="IPR032808">
    <property type="entry name" value="DoxX"/>
</dbReference>
<evidence type="ECO:0000313" key="7">
    <source>
        <dbReference type="Proteomes" id="UP000192591"/>
    </source>
</evidence>
<evidence type="ECO:0000256" key="1">
    <source>
        <dbReference type="ARBA" id="ARBA00004141"/>
    </source>
</evidence>
<keyword evidence="7" id="KW-1185">Reference proteome</keyword>
<dbReference type="RefSeq" id="WP_081192625.1">
    <property type="nucleotide sequence ID" value="NZ_MWIH01000006.1"/>
</dbReference>
<dbReference type="STRING" id="1962155.B1813_13825"/>
<dbReference type="AlphaFoldDB" id="A0A1V9A0N2"/>
<evidence type="ECO:0008006" key="8">
    <source>
        <dbReference type="Google" id="ProtNLM"/>
    </source>
</evidence>
<feature type="compositionally biased region" description="Low complexity" evidence="5">
    <location>
        <begin position="221"/>
        <end position="231"/>
    </location>
</feature>
<keyword evidence="4" id="KW-0472">Membrane</keyword>
<name>A0A1V9A0N2_SACPI</name>
<dbReference type="EMBL" id="MWIH01000006">
    <property type="protein sequence ID" value="OQO90631.1"/>
    <property type="molecule type" value="Genomic_DNA"/>
</dbReference>
<proteinExistence type="predicted"/>
<dbReference type="Proteomes" id="UP000192591">
    <property type="component" value="Unassembled WGS sequence"/>
</dbReference>
<evidence type="ECO:0000313" key="6">
    <source>
        <dbReference type="EMBL" id="OQO90631.1"/>
    </source>
</evidence>
<comment type="subcellular location">
    <subcellularLocation>
        <location evidence="1">Membrane</location>
        <topology evidence="1">Multi-pass membrane protein</topology>
    </subcellularLocation>
</comment>
<evidence type="ECO:0000256" key="4">
    <source>
        <dbReference type="ARBA" id="ARBA00023136"/>
    </source>
</evidence>
<protein>
    <recommendedName>
        <fullName evidence="8">DoxX protein</fullName>
    </recommendedName>
</protein>
<evidence type="ECO:0000256" key="2">
    <source>
        <dbReference type="ARBA" id="ARBA00022692"/>
    </source>
</evidence>
<gene>
    <name evidence="6" type="ORF">B1813_13825</name>
</gene>
<feature type="region of interest" description="Disordered" evidence="5">
    <location>
        <begin position="221"/>
        <end position="261"/>
    </location>
</feature>
<feature type="compositionally biased region" description="Basic residues" evidence="5">
    <location>
        <begin position="234"/>
        <end position="261"/>
    </location>
</feature>
<evidence type="ECO:0000256" key="3">
    <source>
        <dbReference type="ARBA" id="ARBA00022989"/>
    </source>
</evidence>
<dbReference type="Pfam" id="PF07681">
    <property type="entry name" value="DoxX"/>
    <property type="match status" value="1"/>
</dbReference>